<accession>A0ACD3SLR6</accession>
<dbReference type="EMBL" id="AKCV02000025">
    <property type="protein sequence ID" value="TMS57159.1"/>
    <property type="molecule type" value="Genomic_DNA"/>
</dbReference>
<proteinExistence type="predicted"/>
<evidence type="ECO:0000313" key="2">
    <source>
        <dbReference type="Proteomes" id="UP000004277"/>
    </source>
</evidence>
<organism evidence="1 2">
    <name type="scientific">Imbroritus primus</name>
    <dbReference type="NCBI Taxonomy" id="3058603"/>
    <lineage>
        <taxon>Bacteria</taxon>
        <taxon>Pseudomonadati</taxon>
        <taxon>Pseudomonadota</taxon>
        <taxon>Betaproteobacteria</taxon>
        <taxon>Burkholderiales</taxon>
        <taxon>Burkholderiaceae</taxon>
        <taxon>Imbroritus</taxon>
    </lineage>
</organism>
<comment type="caution">
    <text evidence="1">The sequence shown here is derived from an EMBL/GenBank/DDBJ whole genome shotgun (WGS) entry which is preliminary data.</text>
</comment>
<reference evidence="1" key="1">
    <citation type="submission" date="2019-05" db="EMBL/GenBank/DDBJ databases">
        <title>Revised genome assembly of Burkholderiaceae (previously Ralstonia) sp. PBA.</title>
        <authorList>
            <person name="Gan H.M."/>
        </authorList>
    </citation>
    <scope>NUCLEOTIDE SEQUENCE</scope>
    <source>
        <strain evidence="1">PBA</strain>
    </source>
</reference>
<keyword evidence="1" id="KW-0378">Hydrolase</keyword>
<keyword evidence="2" id="KW-1185">Reference proteome</keyword>
<dbReference type="Proteomes" id="UP000004277">
    <property type="component" value="Unassembled WGS sequence"/>
</dbReference>
<sequence>MNVHTREIIIPGPAGDIDLSIDLPAGGAASRGLALIGHPHPLFAGTKNNKVAQTLARTFVQLGYATVRPNFRGVGKSAGEHDKGVGEQEDLLAVLDWMRQQTAWSPDVATLPLALGGFSFGTFVVSHVARTLAQRGTPAERLALVGTAASRWNIADVPADTIVIHGELDDTVPLASVLDWARPQELPVTVIPGADHFFHRKLHLIRSVIAGAWPATGTSATAAAQDA</sequence>
<name>A0ACD3SLR6_9BURK</name>
<evidence type="ECO:0000313" key="1">
    <source>
        <dbReference type="EMBL" id="TMS57159.1"/>
    </source>
</evidence>
<protein>
    <submittedName>
        <fullName evidence="1">Alpha/beta hydrolase</fullName>
    </submittedName>
</protein>
<gene>
    <name evidence="1" type="ORF">MW7_014480</name>
</gene>